<evidence type="ECO:0000313" key="2">
    <source>
        <dbReference type="Proteomes" id="UP000657574"/>
    </source>
</evidence>
<name>A0A917KMA2_9ACTN</name>
<protein>
    <submittedName>
        <fullName evidence="1">Uncharacterized protein</fullName>
    </submittedName>
</protein>
<reference evidence="1" key="1">
    <citation type="journal article" date="2014" name="Int. J. Syst. Evol. Microbiol.">
        <title>Complete genome sequence of Corynebacterium casei LMG S-19264T (=DSM 44701T), isolated from a smear-ripened cheese.</title>
        <authorList>
            <consortium name="US DOE Joint Genome Institute (JGI-PGF)"/>
            <person name="Walter F."/>
            <person name="Albersmeier A."/>
            <person name="Kalinowski J."/>
            <person name="Ruckert C."/>
        </authorList>
    </citation>
    <scope>NUCLEOTIDE SEQUENCE</scope>
    <source>
        <strain evidence="1">JCM 3086</strain>
    </source>
</reference>
<dbReference type="EMBL" id="BMQA01000009">
    <property type="protein sequence ID" value="GGJ20338.1"/>
    <property type="molecule type" value="Genomic_DNA"/>
</dbReference>
<keyword evidence="2" id="KW-1185">Reference proteome</keyword>
<accession>A0A917KMA2</accession>
<sequence length="65" mass="7440">MARYRCFIEPRLKPGLPGDRSVLPAAAYRTSFRKVNDAAGVPPKYRDYADRVAHWLKEYTSPGKK</sequence>
<organism evidence="1 2">
    <name type="scientific">Streptomyces brasiliensis</name>
    <dbReference type="NCBI Taxonomy" id="1954"/>
    <lineage>
        <taxon>Bacteria</taxon>
        <taxon>Bacillati</taxon>
        <taxon>Actinomycetota</taxon>
        <taxon>Actinomycetes</taxon>
        <taxon>Kitasatosporales</taxon>
        <taxon>Streptomycetaceae</taxon>
        <taxon>Streptomyces</taxon>
    </lineage>
</organism>
<proteinExistence type="predicted"/>
<dbReference type="Proteomes" id="UP000657574">
    <property type="component" value="Unassembled WGS sequence"/>
</dbReference>
<evidence type="ECO:0000313" key="1">
    <source>
        <dbReference type="EMBL" id="GGJ20338.1"/>
    </source>
</evidence>
<comment type="caution">
    <text evidence="1">The sequence shown here is derived from an EMBL/GenBank/DDBJ whole genome shotgun (WGS) entry which is preliminary data.</text>
</comment>
<dbReference type="AlphaFoldDB" id="A0A917KMA2"/>
<reference evidence="1" key="2">
    <citation type="submission" date="2020-09" db="EMBL/GenBank/DDBJ databases">
        <authorList>
            <person name="Sun Q."/>
            <person name="Ohkuma M."/>
        </authorList>
    </citation>
    <scope>NUCLEOTIDE SEQUENCE</scope>
    <source>
        <strain evidence="1">JCM 3086</strain>
    </source>
</reference>
<gene>
    <name evidence="1" type="ORF">GCM10010121_034070</name>
</gene>